<proteinExistence type="predicted"/>
<evidence type="ECO:0000256" key="1">
    <source>
        <dbReference type="ARBA" id="ARBA00022801"/>
    </source>
</evidence>
<dbReference type="AlphaFoldDB" id="A0A2S8GF69"/>
<evidence type="ECO:0008006" key="5">
    <source>
        <dbReference type="Google" id="ProtNLM"/>
    </source>
</evidence>
<dbReference type="GO" id="GO:0004252">
    <property type="term" value="F:serine-type endopeptidase activity"/>
    <property type="evidence" value="ECO:0007669"/>
    <property type="project" value="InterPro"/>
</dbReference>
<dbReference type="InterPro" id="IPR029058">
    <property type="entry name" value="AB_hydrolase_fold"/>
</dbReference>
<reference evidence="3 4" key="1">
    <citation type="submission" date="2018-02" db="EMBL/GenBank/DDBJ databases">
        <title>Comparative genomes isolates from brazilian mangrove.</title>
        <authorList>
            <person name="Araujo J.E."/>
            <person name="Taketani R.G."/>
            <person name="Silva M.C.P."/>
            <person name="Loureco M.V."/>
            <person name="Andreote F.D."/>
        </authorList>
    </citation>
    <scope>NUCLEOTIDE SEQUENCE [LARGE SCALE GENOMIC DNA]</scope>
    <source>
        <strain evidence="3 4">Nap-Phe MGV</strain>
    </source>
</reference>
<dbReference type="EMBL" id="PUHZ01000024">
    <property type="protein sequence ID" value="PQO42891.1"/>
    <property type="molecule type" value="Genomic_DNA"/>
</dbReference>
<dbReference type="PANTHER" id="PTHR22946">
    <property type="entry name" value="DIENELACTONE HYDROLASE DOMAIN-CONTAINING PROTEIN-RELATED"/>
    <property type="match status" value="1"/>
</dbReference>
<dbReference type="OrthoDB" id="9783926at2"/>
<organism evidence="3 4">
    <name type="scientific">Blastopirellula marina</name>
    <dbReference type="NCBI Taxonomy" id="124"/>
    <lineage>
        <taxon>Bacteria</taxon>
        <taxon>Pseudomonadati</taxon>
        <taxon>Planctomycetota</taxon>
        <taxon>Planctomycetia</taxon>
        <taxon>Pirellulales</taxon>
        <taxon>Pirellulaceae</taxon>
        <taxon>Blastopirellula</taxon>
    </lineage>
</organism>
<evidence type="ECO:0000313" key="3">
    <source>
        <dbReference type="EMBL" id="PQO42891.1"/>
    </source>
</evidence>
<gene>
    <name evidence="3" type="ORF">C5Y93_24515</name>
</gene>
<dbReference type="GO" id="GO:0006508">
    <property type="term" value="P:proteolysis"/>
    <property type="evidence" value="ECO:0007669"/>
    <property type="project" value="InterPro"/>
</dbReference>
<dbReference type="SUPFAM" id="SSF53474">
    <property type="entry name" value="alpha/beta-Hydrolases"/>
    <property type="match status" value="1"/>
</dbReference>
<name>A0A2S8GF69_9BACT</name>
<dbReference type="PROSITE" id="PS00708">
    <property type="entry name" value="PRO_ENDOPEP_SER"/>
    <property type="match status" value="1"/>
</dbReference>
<evidence type="ECO:0000256" key="2">
    <source>
        <dbReference type="SAM" id="SignalP"/>
    </source>
</evidence>
<evidence type="ECO:0000313" key="4">
    <source>
        <dbReference type="Proteomes" id="UP000237819"/>
    </source>
</evidence>
<feature type="chain" id="PRO_5015436372" description="Peptidase S9 prolyl oligopeptidase catalytic domain-containing protein" evidence="2">
    <location>
        <begin position="25"/>
        <end position="347"/>
    </location>
</feature>
<accession>A0A2S8GF69</accession>
<dbReference type="Proteomes" id="UP000237819">
    <property type="component" value="Unassembled WGS sequence"/>
</dbReference>
<comment type="caution">
    <text evidence="3">The sequence shown here is derived from an EMBL/GenBank/DDBJ whole genome shotgun (WGS) entry which is preliminary data.</text>
</comment>
<keyword evidence="1" id="KW-0378">Hydrolase</keyword>
<feature type="signal peptide" evidence="2">
    <location>
        <begin position="1"/>
        <end position="24"/>
    </location>
</feature>
<sequence length="347" mass="36794">MPTRTFAVAFLLLALAIIPRAASAVDLSAVVGQSYPAADTLADIQEQNADARACLEGLCWPRGQFAVDVEPAASGRGDALVRFPSPIATDSPINDRVAMQWYAAHDDQGNVIQAPAVVVVHESGSGMKIGQLLANGLRSQRLHTFMIQLPGYGLRKDASVQDDGVGFLTRMKQAIADVRRARDAVAALPQVDADHIAVQGTSLGGFVASDAAALDDGFDSVFLLLSGGNLNSILHEGQRDAAKVRAKLEAAGFQGEKLAQLVSAIEPLRIAHRLDPERTWLYNGAYDNVVPLKNGLALAKAASLTPEHHVRLSANHYSGVIFIPYVLGHIKAGIDATASLDEQAKAD</sequence>
<dbReference type="RefSeq" id="WP_105338103.1">
    <property type="nucleotide sequence ID" value="NZ_PUHZ01000024.1"/>
</dbReference>
<dbReference type="InterPro" id="IPR002471">
    <property type="entry name" value="Pept_S9_AS"/>
</dbReference>
<protein>
    <recommendedName>
        <fullName evidence="5">Peptidase S9 prolyl oligopeptidase catalytic domain-containing protein</fullName>
    </recommendedName>
</protein>
<dbReference type="InterPro" id="IPR050261">
    <property type="entry name" value="FrsA_esterase"/>
</dbReference>
<keyword evidence="2" id="KW-0732">Signal</keyword>
<dbReference type="Gene3D" id="3.40.50.1820">
    <property type="entry name" value="alpha/beta hydrolase"/>
    <property type="match status" value="1"/>
</dbReference>